<protein>
    <submittedName>
        <fullName evidence="1">Uncharacterized protein</fullName>
    </submittedName>
</protein>
<name>M2MSC1_BAUPA</name>
<dbReference type="AlphaFoldDB" id="M2MSC1"/>
<dbReference type="GeneID" id="19112544"/>
<keyword evidence="2" id="KW-1185">Reference proteome</keyword>
<gene>
    <name evidence="1" type="ORF">BAUCODRAFT_348607</name>
</gene>
<evidence type="ECO:0000313" key="1">
    <source>
        <dbReference type="EMBL" id="EMC99761.1"/>
    </source>
</evidence>
<proteinExistence type="predicted"/>
<dbReference type="EMBL" id="KB445551">
    <property type="protein sequence ID" value="EMC99761.1"/>
    <property type="molecule type" value="Genomic_DNA"/>
</dbReference>
<dbReference type="Proteomes" id="UP000011761">
    <property type="component" value="Unassembled WGS sequence"/>
</dbReference>
<accession>M2MSC1</accession>
<dbReference type="KEGG" id="bcom:BAUCODRAFT_348607"/>
<dbReference type="RefSeq" id="XP_007673321.1">
    <property type="nucleotide sequence ID" value="XM_007675131.1"/>
</dbReference>
<reference evidence="1 2" key="1">
    <citation type="journal article" date="2012" name="PLoS Pathog.">
        <title>Diverse lifestyles and strategies of plant pathogenesis encoded in the genomes of eighteen Dothideomycetes fungi.</title>
        <authorList>
            <person name="Ohm R.A."/>
            <person name="Feau N."/>
            <person name="Henrissat B."/>
            <person name="Schoch C.L."/>
            <person name="Horwitz B.A."/>
            <person name="Barry K.W."/>
            <person name="Condon B.J."/>
            <person name="Copeland A.C."/>
            <person name="Dhillon B."/>
            <person name="Glaser F."/>
            <person name="Hesse C.N."/>
            <person name="Kosti I."/>
            <person name="LaButti K."/>
            <person name="Lindquist E.A."/>
            <person name="Lucas S."/>
            <person name="Salamov A.A."/>
            <person name="Bradshaw R.E."/>
            <person name="Ciuffetti L."/>
            <person name="Hamelin R.C."/>
            <person name="Kema G.H.J."/>
            <person name="Lawrence C."/>
            <person name="Scott J.A."/>
            <person name="Spatafora J.W."/>
            <person name="Turgeon B.G."/>
            <person name="de Wit P.J.G.M."/>
            <person name="Zhong S."/>
            <person name="Goodwin S.B."/>
            <person name="Grigoriev I.V."/>
        </authorList>
    </citation>
    <scope>NUCLEOTIDE SEQUENCE [LARGE SCALE GENOMIC DNA]</scope>
    <source>
        <strain evidence="1 2">UAMH 10762</strain>
    </source>
</reference>
<organism evidence="1 2">
    <name type="scientific">Baudoinia panamericana (strain UAMH 10762)</name>
    <name type="common">Angels' share fungus</name>
    <name type="synonym">Baudoinia compniacensis (strain UAMH 10762)</name>
    <dbReference type="NCBI Taxonomy" id="717646"/>
    <lineage>
        <taxon>Eukaryota</taxon>
        <taxon>Fungi</taxon>
        <taxon>Dikarya</taxon>
        <taxon>Ascomycota</taxon>
        <taxon>Pezizomycotina</taxon>
        <taxon>Dothideomycetes</taxon>
        <taxon>Dothideomycetidae</taxon>
        <taxon>Mycosphaerellales</taxon>
        <taxon>Teratosphaeriaceae</taxon>
        <taxon>Baudoinia</taxon>
    </lineage>
</organism>
<dbReference type="HOGENOM" id="CLU_2359379_0_0_1"/>
<evidence type="ECO:0000313" key="2">
    <source>
        <dbReference type="Proteomes" id="UP000011761"/>
    </source>
</evidence>
<sequence>MCQHNSPATLVVAAKPLKIKKPVPTKPCIDIPCGPNWCGFQIPLPTPLCQADTVVVTASFAAFHVPSCEGRHLRLNGGGLQEVNAVQRHELILGTP</sequence>